<feature type="domain" description="Mutator-like transposase" evidence="1">
    <location>
        <begin position="1"/>
        <end position="61"/>
    </location>
</feature>
<keyword evidence="3" id="KW-1185">Reference proteome</keyword>
<name>A0A6J8A3G7_MYTCO</name>
<evidence type="ECO:0000313" key="2">
    <source>
        <dbReference type="EMBL" id="CAC5360370.1"/>
    </source>
</evidence>
<dbReference type="Proteomes" id="UP000507470">
    <property type="component" value="Unassembled WGS sequence"/>
</dbReference>
<dbReference type="OrthoDB" id="6140795at2759"/>
<proteinExistence type="predicted"/>
<dbReference type="AlphaFoldDB" id="A0A6J8A3G7"/>
<sequence>MVGPETGKIINYSVRSKDCIVCSRAESRNESQREHTCYRNWEGKPLSSSSLQKSLENVFEGYAQNSIKLSTIGSTDANESFNRMVSAKAPKHVHYSSSGNLNYIVAASVAQKNTGHRYLVNTKEREFVSQPARACEACSKLQIEGPSDRQISLTGKKHLPSFKFDTDAIWNHNSSVFASLGN</sequence>
<protein>
    <recommendedName>
        <fullName evidence="1">Mutator-like transposase domain-containing protein</fullName>
    </recommendedName>
</protein>
<evidence type="ECO:0000259" key="1">
    <source>
        <dbReference type="Pfam" id="PF20700"/>
    </source>
</evidence>
<dbReference type="EMBL" id="CACVKT020000562">
    <property type="protein sequence ID" value="CAC5360370.1"/>
    <property type="molecule type" value="Genomic_DNA"/>
</dbReference>
<accession>A0A6J8A3G7</accession>
<reference evidence="2 3" key="1">
    <citation type="submission" date="2020-06" db="EMBL/GenBank/DDBJ databases">
        <authorList>
            <person name="Li R."/>
            <person name="Bekaert M."/>
        </authorList>
    </citation>
    <scope>NUCLEOTIDE SEQUENCE [LARGE SCALE GENOMIC DNA]</scope>
    <source>
        <strain evidence="3">wild</strain>
    </source>
</reference>
<dbReference type="Pfam" id="PF20700">
    <property type="entry name" value="Mutator"/>
    <property type="match status" value="1"/>
</dbReference>
<dbReference type="InterPro" id="IPR049012">
    <property type="entry name" value="Mutator_transp_dom"/>
</dbReference>
<gene>
    <name evidence="2" type="ORF">MCOR_2877</name>
</gene>
<organism evidence="2 3">
    <name type="scientific">Mytilus coruscus</name>
    <name type="common">Sea mussel</name>
    <dbReference type="NCBI Taxonomy" id="42192"/>
    <lineage>
        <taxon>Eukaryota</taxon>
        <taxon>Metazoa</taxon>
        <taxon>Spiralia</taxon>
        <taxon>Lophotrochozoa</taxon>
        <taxon>Mollusca</taxon>
        <taxon>Bivalvia</taxon>
        <taxon>Autobranchia</taxon>
        <taxon>Pteriomorphia</taxon>
        <taxon>Mytilida</taxon>
        <taxon>Mytiloidea</taxon>
        <taxon>Mytilidae</taxon>
        <taxon>Mytilinae</taxon>
        <taxon>Mytilus</taxon>
    </lineage>
</organism>
<evidence type="ECO:0000313" key="3">
    <source>
        <dbReference type="Proteomes" id="UP000507470"/>
    </source>
</evidence>